<dbReference type="AlphaFoldDB" id="A0A6M3KPX0"/>
<evidence type="ECO:0000313" key="1">
    <source>
        <dbReference type="EMBL" id="QJA65348.1"/>
    </source>
</evidence>
<evidence type="ECO:0000313" key="3">
    <source>
        <dbReference type="EMBL" id="QJI04493.1"/>
    </source>
</evidence>
<gene>
    <name evidence="2" type="ORF">MM415A00252_0041</name>
    <name evidence="1" type="ORF">MM415B00400_0003</name>
    <name evidence="3" type="ORF">TM448B10250_0006</name>
</gene>
<sequence length="122" mass="13611">MKHTAGKWKVERFVKVYAGEPHQPIMIVSNGEDIIADVHDKQFAALIAAAPELLDCLRETVQSCHDLLEYARESLADHLLRYGETINKNKLRAEAIQADIASAEVFIRKGEAALEAAERKAK</sequence>
<organism evidence="2">
    <name type="scientific">viral metagenome</name>
    <dbReference type="NCBI Taxonomy" id="1070528"/>
    <lineage>
        <taxon>unclassified sequences</taxon>
        <taxon>metagenomes</taxon>
        <taxon>organismal metagenomes</taxon>
    </lineage>
</organism>
<evidence type="ECO:0000313" key="2">
    <source>
        <dbReference type="EMBL" id="QJA83820.1"/>
    </source>
</evidence>
<dbReference type="EMBL" id="MT141537">
    <property type="protein sequence ID" value="QJA65348.1"/>
    <property type="molecule type" value="Genomic_DNA"/>
</dbReference>
<dbReference type="EMBL" id="MT142518">
    <property type="protein sequence ID" value="QJA83820.1"/>
    <property type="molecule type" value="Genomic_DNA"/>
</dbReference>
<reference evidence="2" key="1">
    <citation type="submission" date="2020-03" db="EMBL/GenBank/DDBJ databases">
        <title>The deep terrestrial virosphere.</title>
        <authorList>
            <person name="Holmfeldt K."/>
            <person name="Nilsson E."/>
            <person name="Simone D."/>
            <person name="Lopez-Fernandez M."/>
            <person name="Wu X."/>
            <person name="de Brujin I."/>
            <person name="Lundin D."/>
            <person name="Andersson A."/>
            <person name="Bertilsson S."/>
            <person name="Dopson M."/>
        </authorList>
    </citation>
    <scope>NUCLEOTIDE SEQUENCE</scope>
    <source>
        <strain evidence="2">MM415A00252</strain>
        <strain evidence="1">MM415B00400</strain>
        <strain evidence="3">TM448B10250</strain>
    </source>
</reference>
<name>A0A6M3KPX0_9ZZZZ</name>
<proteinExistence type="predicted"/>
<accession>A0A6M3KPX0</accession>
<protein>
    <submittedName>
        <fullName evidence="2">Uncharacterized protein</fullName>
    </submittedName>
</protein>
<dbReference type="EMBL" id="MT145185">
    <property type="protein sequence ID" value="QJI04493.1"/>
    <property type="molecule type" value="Genomic_DNA"/>
</dbReference>